<accession>A0A176WJR6</accession>
<dbReference type="AlphaFoldDB" id="A0A176WJR6"/>
<feature type="compositionally biased region" description="Polar residues" evidence="2">
    <location>
        <begin position="367"/>
        <end position="377"/>
    </location>
</feature>
<evidence type="ECO:0000313" key="4">
    <source>
        <dbReference type="Proteomes" id="UP000077202"/>
    </source>
</evidence>
<evidence type="ECO:0000256" key="2">
    <source>
        <dbReference type="SAM" id="MobiDB-lite"/>
    </source>
</evidence>
<reference evidence="3" key="1">
    <citation type="submission" date="2016-03" db="EMBL/GenBank/DDBJ databases">
        <title>Mechanisms controlling the formation of the plant cell surface in tip-growing cells are functionally conserved among land plants.</title>
        <authorList>
            <person name="Honkanen S."/>
            <person name="Jones V.A."/>
            <person name="Morieri G."/>
            <person name="Champion C."/>
            <person name="Hetherington A.J."/>
            <person name="Kelly S."/>
            <person name="Saint-Marcoux D."/>
            <person name="Proust H."/>
            <person name="Prescott H."/>
            <person name="Dolan L."/>
        </authorList>
    </citation>
    <scope>NUCLEOTIDE SEQUENCE [LARGE SCALE GENOMIC DNA]</scope>
    <source>
        <tissue evidence="3">Whole gametophyte</tissue>
    </source>
</reference>
<feature type="compositionally biased region" description="Acidic residues" evidence="2">
    <location>
        <begin position="378"/>
        <end position="389"/>
    </location>
</feature>
<evidence type="ECO:0000256" key="1">
    <source>
        <dbReference type="SAM" id="Coils"/>
    </source>
</evidence>
<feature type="coiled-coil region" evidence="1">
    <location>
        <begin position="115"/>
        <end position="156"/>
    </location>
</feature>
<comment type="caution">
    <text evidence="3">The sequence shown here is derived from an EMBL/GenBank/DDBJ whole genome shotgun (WGS) entry which is preliminary data.</text>
</comment>
<sequence>MVSLRTLSLERTRSTEIEKIPQLKKSEELVKELTLSDKILEQVVAQVGVTVVDAADITLPSSPVEDVRTKEEKKTSEEESKGVEITFSDFLHDSVVPLLKYLDMKREKYVVSNECAAAKAALKEREAQLREKEIECEVLQLNLAKESRRCAELEETYGGLRISNKNGQKMIVDLLTRLEKSREACDGPVKRSERLITTTERREKKHVEELAKLEVRRAEEVRIAEELQGKIPKAKTAEEDLRSKILEIAGKADMRTQESQRRMEKAEEAYRELRDESTNELKLRLKKCLNGFAMWGLQTVKWLKLDSLERRLTSTKTSGSVRHKQIVELVNSFSEGFNEARQNVEVDIVNVLRRIAVYVSSNDTVTATSDGTALETDSPQDVDIPELPL</sequence>
<dbReference type="Proteomes" id="UP000077202">
    <property type="component" value="Unassembled WGS sequence"/>
</dbReference>
<keyword evidence="1" id="KW-0175">Coiled coil</keyword>
<organism evidence="3 4">
    <name type="scientific">Marchantia polymorpha subsp. ruderalis</name>
    <dbReference type="NCBI Taxonomy" id="1480154"/>
    <lineage>
        <taxon>Eukaryota</taxon>
        <taxon>Viridiplantae</taxon>
        <taxon>Streptophyta</taxon>
        <taxon>Embryophyta</taxon>
        <taxon>Marchantiophyta</taxon>
        <taxon>Marchantiopsida</taxon>
        <taxon>Marchantiidae</taxon>
        <taxon>Marchantiales</taxon>
        <taxon>Marchantiaceae</taxon>
        <taxon>Marchantia</taxon>
    </lineage>
</organism>
<feature type="region of interest" description="Disordered" evidence="2">
    <location>
        <begin position="367"/>
        <end position="389"/>
    </location>
</feature>
<proteinExistence type="predicted"/>
<dbReference type="EMBL" id="LVLJ01000725">
    <property type="protein sequence ID" value="OAE32851.1"/>
    <property type="molecule type" value="Genomic_DNA"/>
</dbReference>
<protein>
    <submittedName>
        <fullName evidence="3">Uncharacterized protein</fullName>
    </submittedName>
</protein>
<name>A0A176WJR6_MARPO</name>
<evidence type="ECO:0000313" key="3">
    <source>
        <dbReference type="EMBL" id="OAE32851.1"/>
    </source>
</evidence>
<keyword evidence="4" id="KW-1185">Reference proteome</keyword>
<feature type="coiled-coil region" evidence="1">
    <location>
        <begin position="256"/>
        <end position="283"/>
    </location>
</feature>
<gene>
    <name evidence="3" type="ORF">AXG93_1409s1180</name>
</gene>